<dbReference type="Proteomes" id="UP000501802">
    <property type="component" value="Chromosome"/>
</dbReference>
<name>A0A6G9B064_9BACT</name>
<gene>
    <name evidence="1" type="ORF">G8759_32185</name>
</gene>
<reference evidence="1 2" key="1">
    <citation type="submission" date="2020-03" db="EMBL/GenBank/DDBJ databases">
        <authorList>
            <person name="Kim M.K."/>
        </authorList>
    </citation>
    <scope>NUCLEOTIDE SEQUENCE [LARGE SCALE GENOMIC DNA]</scope>
    <source>
        <strain evidence="1 2">BT328</strain>
    </source>
</reference>
<evidence type="ECO:0000313" key="2">
    <source>
        <dbReference type="Proteomes" id="UP000501802"/>
    </source>
</evidence>
<dbReference type="KEGG" id="spib:G8759_32185"/>
<proteinExistence type="predicted"/>
<dbReference type="InterPro" id="IPR036388">
    <property type="entry name" value="WH-like_DNA-bd_sf"/>
</dbReference>
<dbReference type="Pfam" id="PF04255">
    <property type="entry name" value="DUF433"/>
    <property type="match status" value="1"/>
</dbReference>
<protein>
    <submittedName>
        <fullName evidence="1">DUF433 domain-containing protein</fullName>
    </submittedName>
</protein>
<dbReference type="AlphaFoldDB" id="A0A6G9B064"/>
<keyword evidence="2" id="KW-1185">Reference proteome</keyword>
<dbReference type="Gene3D" id="1.10.10.10">
    <property type="entry name" value="Winged helix-like DNA-binding domain superfamily/Winged helix DNA-binding domain"/>
    <property type="match status" value="1"/>
</dbReference>
<dbReference type="InterPro" id="IPR009057">
    <property type="entry name" value="Homeodomain-like_sf"/>
</dbReference>
<evidence type="ECO:0000313" key="1">
    <source>
        <dbReference type="EMBL" id="QIP18047.1"/>
    </source>
</evidence>
<accession>A0A6G9B064</accession>
<dbReference type="EMBL" id="CP050063">
    <property type="protein sequence ID" value="QIP18047.1"/>
    <property type="molecule type" value="Genomic_DNA"/>
</dbReference>
<sequence>MNWQEYIYSDKKVLLGKPVIKGTRLSVEFLLERLADGWTEQDLLDNYPRLSKEALQGVFAFTVTHK</sequence>
<dbReference type="PANTHER" id="PTHR34849:SF3">
    <property type="entry name" value="SSR2962 PROTEIN"/>
    <property type="match status" value="1"/>
</dbReference>
<organism evidence="1 2">
    <name type="scientific">Spirosoma aureum</name>
    <dbReference type="NCBI Taxonomy" id="2692134"/>
    <lineage>
        <taxon>Bacteria</taxon>
        <taxon>Pseudomonadati</taxon>
        <taxon>Bacteroidota</taxon>
        <taxon>Cytophagia</taxon>
        <taxon>Cytophagales</taxon>
        <taxon>Cytophagaceae</taxon>
        <taxon>Spirosoma</taxon>
    </lineage>
</organism>
<dbReference type="PANTHER" id="PTHR34849">
    <property type="entry name" value="SSL5025 PROTEIN"/>
    <property type="match status" value="1"/>
</dbReference>
<dbReference type="InterPro" id="IPR007367">
    <property type="entry name" value="DUF433"/>
</dbReference>
<dbReference type="SUPFAM" id="SSF46689">
    <property type="entry name" value="Homeodomain-like"/>
    <property type="match status" value="1"/>
</dbReference>